<dbReference type="InterPro" id="IPR023393">
    <property type="entry name" value="START-like_dom_sf"/>
</dbReference>
<keyword evidence="4" id="KW-1185">Reference proteome</keyword>
<evidence type="ECO:0000259" key="2">
    <source>
        <dbReference type="Pfam" id="PF08327"/>
    </source>
</evidence>
<gene>
    <name evidence="3" type="ORF">J5Y03_19345</name>
</gene>
<proteinExistence type="inferred from homology"/>
<dbReference type="SUPFAM" id="SSF55961">
    <property type="entry name" value="Bet v1-like"/>
    <property type="match status" value="1"/>
</dbReference>
<sequence>MKESISANEIITSRVFEAPVELVFQAWTNPEYIARWWGPNGFTNTFHEFELKPGGNWKFDMHGPDGTTYANHIIFVEILPLKQIVLNHVSAPEFLITATFEDMGSSTRVTHRQLFKKTSVFENVKSICIEANEQNFDRFAELLNGMTI</sequence>
<dbReference type="Gene3D" id="3.30.530.20">
    <property type="match status" value="1"/>
</dbReference>
<comment type="caution">
    <text evidence="3">The sequence shown here is derived from an EMBL/GenBank/DDBJ whole genome shotgun (WGS) entry which is preliminary data.</text>
</comment>
<dbReference type="Pfam" id="PF08327">
    <property type="entry name" value="AHSA1"/>
    <property type="match status" value="1"/>
</dbReference>
<dbReference type="EMBL" id="JAGIYQ010000023">
    <property type="protein sequence ID" value="MBP0727307.1"/>
    <property type="molecule type" value="Genomic_DNA"/>
</dbReference>
<dbReference type="InterPro" id="IPR013538">
    <property type="entry name" value="ASHA1/2-like_C"/>
</dbReference>
<name>A0A940SIH3_9BACI</name>
<accession>A0A940SIH3</accession>
<dbReference type="RefSeq" id="WP_209407645.1">
    <property type="nucleotide sequence ID" value="NZ_JAGIYQ010000023.1"/>
</dbReference>
<dbReference type="CDD" id="cd08894">
    <property type="entry name" value="SRPBCC_CalC_Aha1-like_1"/>
    <property type="match status" value="1"/>
</dbReference>
<evidence type="ECO:0000256" key="1">
    <source>
        <dbReference type="ARBA" id="ARBA00006817"/>
    </source>
</evidence>
<dbReference type="Proteomes" id="UP000682134">
    <property type="component" value="Unassembled WGS sequence"/>
</dbReference>
<feature type="domain" description="Activator of Hsp90 ATPase homologue 1/2-like C-terminal" evidence="2">
    <location>
        <begin position="18"/>
        <end position="143"/>
    </location>
</feature>
<protein>
    <submittedName>
        <fullName evidence="3">SRPBCC family protein</fullName>
    </submittedName>
</protein>
<comment type="similarity">
    <text evidence="1">Belongs to the AHA1 family.</text>
</comment>
<evidence type="ECO:0000313" key="4">
    <source>
        <dbReference type="Proteomes" id="UP000682134"/>
    </source>
</evidence>
<evidence type="ECO:0000313" key="3">
    <source>
        <dbReference type="EMBL" id="MBP0727307.1"/>
    </source>
</evidence>
<reference evidence="3" key="1">
    <citation type="submission" date="2021-04" db="EMBL/GenBank/DDBJ databases">
        <title>Genome seq and assembly of Bacillus sp.</title>
        <authorList>
            <person name="Chhetri G."/>
        </authorList>
    </citation>
    <scope>NUCLEOTIDE SEQUENCE</scope>
    <source>
        <strain evidence="3">RG28</strain>
    </source>
</reference>
<dbReference type="AlphaFoldDB" id="A0A940SIH3"/>
<organism evidence="3 4">
    <name type="scientific">Gottfriedia endophytica</name>
    <dbReference type="NCBI Taxonomy" id="2820819"/>
    <lineage>
        <taxon>Bacteria</taxon>
        <taxon>Bacillati</taxon>
        <taxon>Bacillota</taxon>
        <taxon>Bacilli</taxon>
        <taxon>Bacillales</taxon>
        <taxon>Bacillaceae</taxon>
        <taxon>Gottfriedia</taxon>
    </lineage>
</organism>